<comment type="caution">
    <text evidence="3">The sequence shown here is derived from an EMBL/GenBank/DDBJ whole genome shotgun (WGS) entry which is preliminary data.</text>
</comment>
<dbReference type="InterPro" id="IPR051822">
    <property type="entry name" value="Glycosyl_Hydrolase_84"/>
</dbReference>
<dbReference type="InterPro" id="IPR000182">
    <property type="entry name" value="GNAT_dom"/>
</dbReference>
<accession>A0A8H7I1K6</accession>
<name>A0A8H7I1K6_9AGAM</name>
<dbReference type="GO" id="GO:0016747">
    <property type="term" value="F:acyltransferase activity, transferring groups other than amino-acyl groups"/>
    <property type="evidence" value="ECO:0007669"/>
    <property type="project" value="InterPro"/>
</dbReference>
<dbReference type="AlphaFoldDB" id="A0A8H7I1K6"/>
<feature type="non-terminal residue" evidence="3">
    <location>
        <position position="1"/>
    </location>
</feature>
<sequence>MGDKSRLGLLVLLSGSIVTRSHTNLTRTAHPGRAISILTSTLPDFFKLGLVTRFDASVSSSPFAFVEAVQPSPDLIYARHIRFRYAPPGNEGVMPKVLQIEGLPLYFASAAIVRTSLNALYSDMHVALSSVEVSTLGIREREIKIGLIVSGSSRVGGGNAEWDILGTYRFSPSSGLINQHDVNSIHPAPHSTVYNAFQASLQKFNAAAIMSYTVRPVTPADRPVLSRICLLTGDAGQSAEGEYHYSELLGLVYAEPYAVVEPHFGFVLVDDVSGDVVGYVIGTTDTRAFERNIENDWYKGLRGKYTKDPYPQGSTSSDKHMINLIHNPDTAPDEIIAVSQAHIHIDLLPAAQGQGWGTKLIGKAVEYLKSQGNDSLFVGIDSRNARARSFYLAIGFEGVKTAHGEYFRLGFDQWRY</sequence>
<dbReference type="Pfam" id="PF00583">
    <property type="entry name" value="Acetyltransf_1"/>
    <property type="match status" value="1"/>
</dbReference>
<keyword evidence="1" id="KW-0732">Signal</keyword>
<dbReference type="Proteomes" id="UP000602905">
    <property type="component" value="Unassembled WGS sequence"/>
</dbReference>
<dbReference type="InterPro" id="IPR016181">
    <property type="entry name" value="Acyl_CoA_acyltransferase"/>
</dbReference>
<evidence type="ECO:0000313" key="4">
    <source>
        <dbReference type="Proteomes" id="UP000602905"/>
    </source>
</evidence>
<organism evidence="3 4">
    <name type="scientific">Rhizoctonia solani</name>
    <dbReference type="NCBI Taxonomy" id="456999"/>
    <lineage>
        <taxon>Eukaryota</taxon>
        <taxon>Fungi</taxon>
        <taxon>Dikarya</taxon>
        <taxon>Basidiomycota</taxon>
        <taxon>Agaricomycotina</taxon>
        <taxon>Agaricomycetes</taxon>
        <taxon>Cantharellales</taxon>
        <taxon>Ceratobasidiaceae</taxon>
        <taxon>Rhizoctonia</taxon>
    </lineage>
</organism>
<feature type="signal peptide" evidence="1">
    <location>
        <begin position="1"/>
        <end position="21"/>
    </location>
</feature>
<dbReference type="GO" id="GO:0009100">
    <property type="term" value="P:glycoprotein metabolic process"/>
    <property type="evidence" value="ECO:0007669"/>
    <property type="project" value="TreeGrafter"/>
</dbReference>
<feature type="chain" id="PRO_5034178940" evidence="1">
    <location>
        <begin position="22"/>
        <end position="416"/>
    </location>
</feature>
<dbReference type="PANTHER" id="PTHR13170">
    <property type="entry name" value="O-GLCNACASE"/>
    <property type="match status" value="1"/>
</dbReference>
<dbReference type="SUPFAM" id="SSF55729">
    <property type="entry name" value="Acyl-CoA N-acyltransferases (Nat)"/>
    <property type="match status" value="1"/>
</dbReference>
<reference evidence="3" key="1">
    <citation type="submission" date="2020-09" db="EMBL/GenBank/DDBJ databases">
        <title>Comparative genome analyses of four rice-infecting Rhizoctonia solani isolates reveal extensive enrichment of homogalacturonan modification genes.</title>
        <authorList>
            <person name="Lee D.-Y."/>
            <person name="Jeon J."/>
            <person name="Kim K.-T."/>
            <person name="Cheong K."/>
            <person name="Song H."/>
            <person name="Choi G."/>
            <person name="Ko J."/>
            <person name="Opiyo S.O."/>
            <person name="Zuo S."/>
            <person name="Madhav S."/>
            <person name="Lee Y.-H."/>
            <person name="Wang G.-L."/>
        </authorList>
    </citation>
    <scope>NUCLEOTIDE SEQUENCE</scope>
    <source>
        <strain evidence="3">AG1-IA WGL</strain>
    </source>
</reference>
<proteinExistence type="predicted"/>
<dbReference type="Gene3D" id="3.40.630.30">
    <property type="match status" value="1"/>
</dbReference>
<gene>
    <name evidence="3" type="ORF">RHS03_00333</name>
</gene>
<dbReference type="GO" id="GO:0016231">
    <property type="term" value="F:beta-N-acetylglucosaminidase activity"/>
    <property type="evidence" value="ECO:0007669"/>
    <property type="project" value="TreeGrafter"/>
</dbReference>
<dbReference type="EMBL" id="JACYCD010000009">
    <property type="protein sequence ID" value="KAF8714666.1"/>
    <property type="molecule type" value="Genomic_DNA"/>
</dbReference>
<protein>
    <submittedName>
        <fullName evidence="3">FR47-like protein</fullName>
    </submittedName>
</protein>
<evidence type="ECO:0000256" key="1">
    <source>
        <dbReference type="SAM" id="SignalP"/>
    </source>
</evidence>
<dbReference type="PROSITE" id="PS51186">
    <property type="entry name" value="GNAT"/>
    <property type="match status" value="1"/>
</dbReference>
<dbReference type="PANTHER" id="PTHR13170:SF16">
    <property type="entry name" value="PROTEIN O-GLCNACASE"/>
    <property type="match status" value="1"/>
</dbReference>
<dbReference type="CDD" id="cd04301">
    <property type="entry name" value="NAT_SF"/>
    <property type="match status" value="1"/>
</dbReference>
<dbReference type="OrthoDB" id="1099063at2759"/>
<evidence type="ECO:0000259" key="2">
    <source>
        <dbReference type="PROSITE" id="PS51186"/>
    </source>
</evidence>
<feature type="domain" description="N-acetyltransferase" evidence="2">
    <location>
        <begin position="212"/>
        <end position="416"/>
    </location>
</feature>
<evidence type="ECO:0000313" key="3">
    <source>
        <dbReference type="EMBL" id="KAF8714666.1"/>
    </source>
</evidence>